<reference evidence="2" key="1">
    <citation type="submission" date="2019-11" db="EMBL/GenBank/DDBJ databases">
        <title>Isolation and characterization of a novel species in the genus Sulfuriferula.</title>
        <authorList>
            <person name="Mochizuki J."/>
            <person name="Kojima H."/>
            <person name="Fukui M."/>
        </authorList>
    </citation>
    <scope>NUCLEOTIDE SEQUENCE [LARGE SCALE GENOMIC DNA]</scope>
    <source>
        <strain evidence="2">SGTM</strain>
    </source>
</reference>
<sequence length="177" mass="20088">MVTTISKTTYQITASCESNYKADQDDIYFNNQDYWSSVIQTRVSRNVNPNSVAKQVIERYGIMIKTTLESMAGMLDEAELLMLLNANPTPFWKYRDAIDLATMLVESHGGCESLEESSPQIILADKLVVLSISQQVALTDLLERILRNSEYEKYFTEQVKEAGLLLKEHISHLDKTA</sequence>
<dbReference type="EMBL" id="AP021881">
    <property type="protein sequence ID" value="BBP00603.1"/>
    <property type="molecule type" value="Genomic_DNA"/>
</dbReference>
<gene>
    <name evidence="1" type="ORF">SFSGTM_13110</name>
</gene>
<organism evidence="1 2">
    <name type="scientific">Sulfuriferula nivalis</name>
    <dbReference type="NCBI Taxonomy" id="2675298"/>
    <lineage>
        <taxon>Bacteria</taxon>
        <taxon>Pseudomonadati</taxon>
        <taxon>Pseudomonadota</taxon>
        <taxon>Betaproteobacteria</taxon>
        <taxon>Nitrosomonadales</taxon>
        <taxon>Sulfuricellaceae</taxon>
        <taxon>Sulfuriferula</taxon>
    </lineage>
</organism>
<dbReference type="KEGG" id="sniv:SFSGTM_13110"/>
<evidence type="ECO:0000313" key="1">
    <source>
        <dbReference type="EMBL" id="BBP00603.1"/>
    </source>
</evidence>
<proteinExistence type="predicted"/>
<protein>
    <submittedName>
        <fullName evidence="1">Uncharacterized protein</fullName>
    </submittedName>
</protein>
<accession>A0A809S8K7</accession>
<name>A0A809S8K7_9PROT</name>
<keyword evidence="2" id="KW-1185">Reference proteome</keyword>
<dbReference type="RefSeq" id="WP_162084504.1">
    <property type="nucleotide sequence ID" value="NZ_AP021881.1"/>
</dbReference>
<dbReference type="AlphaFoldDB" id="A0A809S8K7"/>
<dbReference type="Proteomes" id="UP000463939">
    <property type="component" value="Chromosome"/>
</dbReference>
<evidence type="ECO:0000313" key="2">
    <source>
        <dbReference type="Proteomes" id="UP000463939"/>
    </source>
</evidence>